<evidence type="ECO:0000256" key="5">
    <source>
        <dbReference type="ARBA" id="ARBA00023136"/>
    </source>
</evidence>
<feature type="transmembrane region" description="Helical" evidence="6">
    <location>
        <begin position="286"/>
        <end position="305"/>
    </location>
</feature>
<name>A0A0F9FSC3_9ZZZZ</name>
<proteinExistence type="predicted"/>
<accession>A0A0F9FSC3</accession>
<evidence type="ECO:0000256" key="1">
    <source>
        <dbReference type="ARBA" id="ARBA00004651"/>
    </source>
</evidence>
<feature type="transmembrane region" description="Helical" evidence="6">
    <location>
        <begin position="133"/>
        <end position="153"/>
    </location>
</feature>
<dbReference type="InterPro" id="IPR036259">
    <property type="entry name" value="MFS_trans_sf"/>
</dbReference>
<organism evidence="8">
    <name type="scientific">marine sediment metagenome</name>
    <dbReference type="NCBI Taxonomy" id="412755"/>
    <lineage>
        <taxon>unclassified sequences</taxon>
        <taxon>metagenomes</taxon>
        <taxon>ecological metagenomes</taxon>
    </lineage>
</organism>
<evidence type="ECO:0000256" key="4">
    <source>
        <dbReference type="ARBA" id="ARBA00022989"/>
    </source>
</evidence>
<evidence type="ECO:0000256" key="2">
    <source>
        <dbReference type="ARBA" id="ARBA00022475"/>
    </source>
</evidence>
<comment type="caution">
    <text evidence="8">The sequence shown here is derived from an EMBL/GenBank/DDBJ whole genome shotgun (WGS) entry which is preliminary data.</text>
</comment>
<dbReference type="SUPFAM" id="SSF103473">
    <property type="entry name" value="MFS general substrate transporter"/>
    <property type="match status" value="1"/>
</dbReference>
<dbReference type="InterPro" id="IPR020846">
    <property type="entry name" value="MFS_dom"/>
</dbReference>
<feature type="transmembrane region" description="Helical" evidence="6">
    <location>
        <begin position="344"/>
        <end position="366"/>
    </location>
</feature>
<dbReference type="PROSITE" id="PS50850">
    <property type="entry name" value="MFS"/>
    <property type="match status" value="1"/>
</dbReference>
<dbReference type="PIRSF" id="PIRSF002808">
    <property type="entry name" value="Hexose_phosphate_transp"/>
    <property type="match status" value="1"/>
</dbReference>
<dbReference type="InterPro" id="IPR000849">
    <property type="entry name" value="Sugar_P_transporter"/>
</dbReference>
<dbReference type="GO" id="GO:0022857">
    <property type="term" value="F:transmembrane transporter activity"/>
    <property type="evidence" value="ECO:0007669"/>
    <property type="project" value="InterPro"/>
</dbReference>
<dbReference type="InterPro" id="IPR050382">
    <property type="entry name" value="MFS_Na/Anion_cotransporter"/>
</dbReference>
<evidence type="ECO:0000259" key="7">
    <source>
        <dbReference type="PROSITE" id="PS50850"/>
    </source>
</evidence>
<comment type="subcellular location">
    <subcellularLocation>
        <location evidence="1">Cell membrane</location>
        <topology evidence="1">Multi-pass membrane protein</topology>
    </subcellularLocation>
</comment>
<feature type="transmembrane region" description="Helical" evidence="6">
    <location>
        <begin position="54"/>
        <end position="74"/>
    </location>
</feature>
<dbReference type="GO" id="GO:0005886">
    <property type="term" value="C:plasma membrane"/>
    <property type="evidence" value="ECO:0007669"/>
    <property type="project" value="UniProtKB-SubCell"/>
</dbReference>
<reference evidence="8" key="1">
    <citation type="journal article" date="2015" name="Nature">
        <title>Complex archaea that bridge the gap between prokaryotes and eukaryotes.</title>
        <authorList>
            <person name="Spang A."/>
            <person name="Saw J.H."/>
            <person name="Jorgensen S.L."/>
            <person name="Zaremba-Niedzwiedzka K."/>
            <person name="Martijn J."/>
            <person name="Lind A.E."/>
            <person name="van Eijk R."/>
            <person name="Schleper C."/>
            <person name="Guy L."/>
            <person name="Ettema T.J."/>
        </authorList>
    </citation>
    <scope>NUCLEOTIDE SEQUENCE</scope>
</reference>
<keyword evidence="4 6" id="KW-1133">Transmembrane helix</keyword>
<gene>
    <name evidence="8" type="ORF">LCGC14_1996770</name>
</gene>
<feature type="transmembrane region" description="Helical" evidence="6">
    <location>
        <begin position="378"/>
        <end position="398"/>
    </location>
</feature>
<protein>
    <recommendedName>
        <fullName evidence="7">Major facilitator superfamily (MFS) profile domain-containing protein</fullName>
    </recommendedName>
</protein>
<feature type="transmembrane region" description="Helical" evidence="6">
    <location>
        <begin position="86"/>
        <end position="103"/>
    </location>
</feature>
<keyword evidence="2" id="KW-1003">Cell membrane</keyword>
<evidence type="ECO:0000256" key="3">
    <source>
        <dbReference type="ARBA" id="ARBA00022692"/>
    </source>
</evidence>
<dbReference type="PANTHER" id="PTHR11662:SF399">
    <property type="entry name" value="FI19708P1-RELATED"/>
    <property type="match status" value="1"/>
</dbReference>
<dbReference type="AlphaFoldDB" id="A0A0F9FSC3"/>
<keyword evidence="3 6" id="KW-0812">Transmembrane</keyword>
<sequence length="441" mass="47753">MKPVKASQPDHRRTHVRWNILALLFMASFVAYMLRTNMSIAGENMMTDLGLSTIQLGMVLSAFAWGYAIFQFPGGIFGDKIGFRQALTITAILWGILTLATGLVPGTTLASVTVILATLIGLRFLMGVVQAPLFPVACGGMIGNWFPVSGWAFPNGLTSTGLALGAAATAPLIAWLMETLGWRQSFILTTPLAFLIAGVWWWYVRDNPANHPRVSKKELDLINANRPSPEQAIEDKVAWKRVLKNRDILLLTASYFCMNYVFYIFFNWFFIYLVDVRKFKIMEGGYFAAVPWIVGAVAASAGGLWCDRLCKRIGPRWGYRIPGIVGLSLAAGLLLLGATAKNPYLAIVFLSLSFGCTQLTEGAYWAAAISVSGKHTSAATGVMNTGGNVAGAIGALLVPITAEAFGWVPALATGSVFAIIGVVLWLFVRADKPMTFYSGNA</sequence>
<dbReference type="EMBL" id="LAZR01022622">
    <property type="protein sequence ID" value="KKL81236.1"/>
    <property type="molecule type" value="Genomic_DNA"/>
</dbReference>
<feature type="transmembrane region" description="Helical" evidence="6">
    <location>
        <begin position="248"/>
        <end position="274"/>
    </location>
</feature>
<dbReference type="CDD" id="cd17319">
    <property type="entry name" value="MFS_ExuT_GudP_like"/>
    <property type="match status" value="1"/>
</dbReference>
<evidence type="ECO:0000256" key="6">
    <source>
        <dbReference type="SAM" id="Phobius"/>
    </source>
</evidence>
<feature type="transmembrane region" description="Helical" evidence="6">
    <location>
        <begin position="404"/>
        <end position="428"/>
    </location>
</feature>
<evidence type="ECO:0000313" key="8">
    <source>
        <dbReference type="EMBL" id="KKL81236.1"/>
    </source>
</evidence>
<feature type="transmembrane region" description="Helical" evidence="6">
    <location>
        <begin position="317"/>
        <end position="338"/>
    </location>
</feature>
<dbReference type="PANTHER" id="PTHR11662">
    <property type="entry name" value="SOLUTE CARRIER FAMILY 17"/>
    <property type="match status" value="1"/>
</dbReference>
<feature type="transmembrane region" description="Helical" evidence="6">
    <location>
        <begin position="185"/>
        <end position="204"/>
    </location>
</feature>
<feature type="domain" description="Major facilitator superfamily (MFS) profile" evidence="7">
    <location>
        <begin position="20"/>
        <end position="433"/>
    </location>
</feature>
<keyword evidence="5 6" id="KW-0472">Membrane</keyword>
<feature type="transmembrane region" description="Helical" evidence="6">
    <location>
        <begin position="16"/>
        <end position="34"/>
    </location>
</feature>
<dbReference type="Pfam" id="PF07690">
    <property type="entry name" value="MFS_1"/>
    <property type="match status" value="1"/>
</dbReference>
<dbReference type="InterPro" id="IPR011701">
    <property type="entry name" value="MFS"/>
</dbReference>
<dbReference type="Gene3D" id="1.20.1250.20">
    <property type="entry name" value="MFS general substrate transporter like domains"/>
    <property type="match status" value="2"/>
</dbReference>